<feature type="domain" description="SF3 helicase" evidence="5">
    <location>
        <begin position="287"/>
        <end position="443"/>
    </location>
</feature>
<dbReference type="InterPro" id="IPR014818">
    <property type="entry name" value="Phage/plasmid_primase_P4_C"/>
</dbReference>
<evidence type="ECO:0000313" key="6">
    <source>
        <dbReference type="EMBL" id="MDO0878150.1"/>
    </source>
</evidence>
<dbReference type="InterPro" id="IPR045455">
    <property type="entry name" value="NrS-1_pol-like_helicase"/>
</dbReference>
<keyword evidence="3" id="KW-0347">Helicase</keyword>
<dbReference type="Pfam" id="PF19263">
    <property type="entry name" value="DUF5906"/>
    <property type="match status" value="1"/>
</dbReference>
<comment type="caution">
    <text evidence="6">The sequence shown here is derived from an EMBL/GenBank/DDBJ whole genome shotgun (WGS) entry which is preliminary data.</text>
</comment>
<keyword evidence="4" id="KW-0067">ATP-binding</keyword>
<accession>A0AAW7TMW7</accession>
<keyword evidence="2" id="KW-0378">Hydrolase</keyword>
<dbReference type="PANTHER" id="PTHR35372:SF2">
    <property type="entry name" value="SF3 HELICASE DOMAIN-CONTAINING PROTEIN"/>
    <property type="match status" value="1"/>
</dbReference>
<protein>
    <submittedName>
        <fullName evidence="6">Phage/plasmid primase, P4 family</fullName>
    </submittedName>
</protein>
<evidence type="ECO:0000313" key="7">
    <source>
        <dbReference type="Proteomes" id="UP001176117"/>
    </source>
</evidence>
<name>A0AAW7TMW7_9BACL</name>
<dbReference type="Pfam" id="PF08706">
    <property type="entry name" value="D5_N"/>
    <property type="match status" value="1"/>
</dbReference>
<organism evidence="6 7">
    <name type="scientific">Anoxybacillus gonensis</name>
    <dbReference type="NCBI Taxonomy" id="198467"/>
    <lineage>
        <taxon>Bacteria</taxon>
        <taxon>Bacillati</taxon>
        <taxon>Bacillota</taxon>
        <taxon>Bacilli</taxon>
        <taxon>Bacillales</taxon>
        <taxon>Anoxybacillaceae</taxon>
        <taxon>Anoxybacillus</taxon>
    </lineage>
</organism>
<reference evidence="6" key="1">
    <citation type="submission" date="2022-05" db="EMBL/GenBank/DDBJ databases">
        <title>Genome-based reclassification of Anoxybacillus salavatliensis Cihan et al. as a later heterotypic synonym of Anoxybacillus gonensis Belduz et al. 2003.</title>
        <authorList>
            <person name="Inan Bektas K."/>
            <person name="Guler H.I."/>
            <person name="Belduz A.O."/>
            <person name="Canakci S."/>
        </authorList>
    </citation>
    <scope>NUCLEOTIDE SEQUENCE</scope>
    <source>
        <strain evidence="6">NCIMB 13933</strain>
    </source>
</reference>
<dbReference type="NCBIfam" id="TIGR01613">
    <property type="entry name" value="primase_Cterm"/>
    <property type="match status" value="1"/>
</dbReference>
<proteinExistence type="predicted"/>
<dbReference type="InterPro" id="IPR027417">
    <property type="entry name" value="P-loop_NTPase"/>
</dbReference>
<dbReference type="AlphaFoldDB" id="A0AAW7TMW7"/>
<dbReference type="InterPro" id="IPR051620">
    <property type="entry name" value="ORF904-like_C"/>
</dbReference>
<dbReference type="Pfam" id="PF03288">
    <property type="entry name" value="Pox_D5"/>
    <property type="match status" value="1"/>
</dbReference>
<dbReference type="Proteomes" id="UP001176117">
    <property type="component" value="Unassembled WGS sequence"/>
</dbReference>
<dbReference type="InterPro" id="IPR006500">
    <property type="entry name" value="Helicase_put_C_phage/plasmid"/>
</dbReference>
<dbReference type="GO" id="GO:0004386">
    <property type="term" value="F:helicase activity"/>
    <property type="evidence" value="ECO:0007669"/>
    <property type="project" value="UniProtKB-KW"/>
</dbReference>
<keyword evidence="7" id="KW-1185">Reference proteome</keyword>
<dbReference type="GO" id="GO:0005524">
    <property type="term" value="F:ATP binding"/>
    <property type="evidence" value="ECO:0007669"/>
    <property type="project" value="UniProtKB-KW"/>
</dbReference>
<dbReference type="RefSeq" id="WP_049720917.1">
    <property type="nucleotide sequence ID" value="NZ_CP012152.1"/>
</dbReference>
<evidence type="ECO:0000256" key="2">
    <source>
        <dbReference type="ARBA" id="ARBA00022801"/>
    </source>
</evidence>
<dbReference type="PANTHER" id="PTHR35372">
    <property type="entry name" value="ATP BINDING PROTEIN-RELATED"/>
    <property type="match status" value="1"/>
</dbReference>
<dbReference type="PROSITE" id="PS51206">
    <property type="entry name" value="SF3_HELICASE_1"/>
    <property type="match status" value="1"/>
</dbReference>
<evidence type="ECO:0000256" key="3">
    <source>
        <dbReference type="ARBA" id="ARBA00022806"/>
    </source>
</evidence>
<dbReference type="SMART" id="SM00885">
    <property type="entry name" value="D5_N"/>
    <property type="match status" value="1"/>
</dbReference>
<sequence length="578" mass="68260">MSSNVIKIGRQIKNETLIDTNTIKLSNLPYNDVPSDYMREKEIDESYRKTLQELVENQSKKTNLENKNTNLPDFSYHSVSQNHVEERDVENNDNYIDILNHMEYGNIPEDFLINHRIQDVQYEIKSEEDNKKKFVNENKKQKSCNIDYEVYKQLLERYIFKCHEGMMYLYDEENGCFRELSDNKLRVIIRSKWPAGIEQLLNKRKVEDIIDRLKSNEEIQMNEDQFDKYTHLINFKNCVVDVLSGKILPHSPKYCFKSFINAQYDLNTSKGETFIKFIRQCTENNKHKMKLIQEILGYVISNYTTAKKFFVFIGQPHSGKSTLLDVLKEIVGKEYTTAIPIHQLGERFMKAKLFQAKLNISGEMTDGELKNLDTLKAITGNDDIIAENKGKDPFTFKCKAKLIFAGNHMPRLYKLDSTSAFFDRIIFVLFNNSVPEHERDYRLKEKLLAERDYIVVWAVQGLKRLIKNNFVFTECEESRRFKNQYIKEVNTVLDFIETRCILDVHDSKIRIHKRDLYEAYINYCKDNCVKALDKYEFFTEIKKFPVEARKFRYNGSTPLEGFIGISLKERFGKKEMSY</sequence>
<gene>
    <name evidence="6" type="ORF">NBU54_10780</name>
</gene>
<dbReference type="SUPFAM" id="SSF52540">
    <property type="entry name" value="P-loop containing nucleoside triphosphate hydrolases"/>
    <property type="match status" value="1"/>
</dbReference>
<evidence type="ECO:0000256" key="4">
    <source>
        <dbReference type="ARBA" id="ARBA00022840"/>
    </source>
</evidence>
<dbReference type="Gene3D" id="3.40.50.300">
    <property type="entry name" value="P-loop containing nucleotide triphosphate hydrolases"/>
    <property type="match status" value="1"/>
</dbReference>
<evidence type="ECO:0000256" key="1">
    <source>
        <dbReference type="ARBA" id="ARBA00022741"/>
    </source>
</evidence>
<keyword evidence="1" id="KW-0547">Nucleotide-binding</keyword>
<dbReference type="GO" id="GO:0016787">
    <property type="term" value="F:hydrolase activity"/>
    <property type="evidence" value="ECO:0007669"/>
    <property type="project" value="UniProtKB-KW"/>
</dbReference>
<evidence type="ECO:0000259" key="5">
    <source>
        <dbReference type="PROSITE" id="PS51206"/>
    </source>
</evidence>
<dbReference type="InterPro" id="IPR014015">
    <property type="entry name" value="Helicase_SF3_DNA-vir"/>
</dbReference>
<dbReference type="EMBL" id="JAMOGB010000008">
    <property type="protein sequence ID" value="MDO0878150.1"/>
    <property type="molecule type" value="Genomic_DNA"/>
</dbReference>
<dbReference type="InterPro" id="IPR004968">
    <property type="entry name" value="DNA_primase/NTPase_C"/>
</dbReference>